<evidence type="ECO:0000313" key="2">
    <source>
        <dbReference type="EMBL" id="CEO57771.1"/>
    </source>
</evidence>
<organism evidence="2">
    <name type="scientific">Bionectria ochroleuca</name>
    <name type="common">Gliocladium roseum</name>
    <dbReference type="NCBI Taxonomy" id="29856"/>
    <lineage>
        <taxon>Eukaryota</taxon>
        <taxon>Fungi</taxon>
        <taxon>Dikarya</taxon>
        <taxon>Ascomycota</taxon>
        <taxon>Pezizomycotina</taxon>
        <taxon>Sordariomycetes</taxon>
        <taxon>Hypocreomycetidae</taxon>
        <taxon>Hypocreales</taxon>
        <taxon>Bionectriaceae</taxon>
        <taxon>Clonostachys</taxon>
    </lineage>
</organism>
<feature type="domain" description="J" evidence="1">
    <location>
        <begin position="8"/>
        <end position="81"/>
    </location>
</feature>
<dbReference type="CDD" id="cd06257">
    <property type="entry name" value="DnaJ"/>
    <property type="match status" value="1"/>
</dbReference>
<dbReference type="InterPro" id="IPR001623">
    <property type="entry name" value="DnaJ_domain"/>
</dbReference>
<reference evidence="2" key="1">
    <citation type="submission" date="2015-01" db="EMBL/GenBank/DDBJ databases">
        <authorList>
            <person name="Durling Mikael"/>
        </authorList>
    </citation>
    <scope>NUCLEOTIDE SEQUENCE</scope>
</reference>
<dbReference type="PANTHER" id="PTHR44094:SF8">
    <property type="entry name" value="DNAJ HEAT SHOCK N-TERMINAL DOMAIN-CONTAINING PROTEIN-RELATED"/>
    <property type="match status" value="1"/>
</dbReference>
<dbReference type="PANTHER" id="PTHR44094">
    <property type="entry name" value="DNAJ HEAT SHOCK N-TERMINAL DOMAIN-CONTAINING PROTEIN"/>
    <property type="match status" value="1"/>
</dbReference>
<evidence type="ECO:0000259" key="1">
    <source>
        <dbReference type="PROSITE" id="PS50076"/>
    </source>
</evidence>
<gene>
    <name evidence="2" type="ORF">BN869_000013829_1</name>
</gene>
<dbReference type="InterPro" id="IPR036869">
    <property type="entry name" value="J_dom_sf"/>
</dbReference>
<dbReference type="SUPFAM" id="SSF46565">
    <property type="entry name" value="Chaperone J-domain"/>
    <property type="match status" value="1"/>
</dbReference>
<name>A0A0B7KSI4_BIOOC</name>
<dbReference type="SMART" id="SM00271">
    <property type="entry name" value="DnaJ"/>
    <property type="match status" value="1"/>
</dbReference>
<sequence length="93" mass="10690">MAAGVTIDYYAVLQVHVSPTADRHTIWSSYMRLAKQYHPDKNASDPKSTALFQLTDSTSKLETAYSVIYDIEKQRDYDHQRKTMIPSISTEDF</sequence>
<protein>
    <recommendedName>
        <fullName evidence="1">J domain-containing protein</fullName>
    </recommendedName>
</protein>
<proteinExistence type="predicted"/>
<dbReference type="PRINTS" id="PR00625">
    <property type="entry name" value="JDOMAIN"/>
</dbReference>
<dbReference type="Gene3D" id="1.10.287.110">
    <property type="entry name" value="DnaJ domain"/>
    <property type="match status" value="1"/>
</dbReference>
<dbReference type="PROSITE" id="PS50076">
    <property type="entry name" value="DNAJ_2"/>
    <property type="match status" value="1"/>
</dbReference>
<dbReference type="Pfam" id="PF00226">
    <property type="entry name" value="DnaJ"/>
    <property type="match status" value="1"/>
</dbReference>
<dbReference type="EMBL" id="CDPU01000144">
    <property type="protein sequence ID" value="CEO57771.1"/>
    <property type="molecule type" value="Genomic_DNA"/>
</dbReference>
<accession>A0A0B7KSI4</accession>
<dbReference type="InterPro" id="IPR052423">
    <property type="entry name" value="EMIR"/>
</dbReference>
<dbReference type="AlphaFoldDB" id="A0A0B7KSI4"/>